<comment type="caution">
    <text evidence="3">The sequence shown here is derived from an EMBL/GenBank/DDBJ whole genome shotgun (WGS) entry which is preliminary data.</text>
</comment>
<keyword evidence="1" id="KW-0812">Transmembrane</keyword>
<dbReference type="EMBL" id="BAAAQN010000010">
    <property type="protein sequence ID" value="GAA2024838.1"/>
    <property type="molecule type" value="Genomic_DNA"/>
</dbReference>
<feature type="signal peptide" evidence="2">
    <location>
        <begin position="1"/>
        <end position="19"/>
    </location>
</feature>
<dbReference type="InterPro" id="IPR046176">
    <property type="entry name" value="DUF6185"/>
</dbReference>
<accession>A0ABN2U0A5</accession>
<feature type="transmembrane region" description="Helical" evidence="1">
    <location>
        <begin position="573"/>
        <end position="589"/>
    </location>
</feature>
<gene>
    <name evidence="3" type="ORF">GCM10009839_23420</name>
</gene>
<feature type="transmembrane region" description="Helical" evidence="1">
    <location>
        <begin position="279"/>
        <end position="296"/>
    </location>
</feature>
<feature type="transmembrane region" description="Helical" evidence="1">
    <location>
        <begin position="229"/>
        <end position="246"/>
    </location>
</feature>
<evidence type="ECO:0000256" key="2">
    <source>
        <dbReference type="SAM" id="SignalP"/>
    </source>
</evidence>
<dbReference type="RefSeq" id="WP_344665560.1">
    <property type="nucleotide sequence ID" value="NZ_BAAAQN010000010.1"/>
</dbReference>
<feature type="transmembrane region" description="Helical" evidence="1">
    <location>
        <begin position="361"/>
        <end position="386"/>
    </location>
</feature>
<feature type="transmembrane region" description="Helical" evidence="1">
    <location>
        <begin position="406"/>
        <end position="435"/>
    </location>
</feature>
<evidence type="ECO:0000313" key="3">
    <source>
        <dbReference type="EMBL" id="GAA2024838.1"/>
    </source>
</evidence>
<organism evidence="3 4">
    <name type="scientific">Catenulispora yoronensis</name>
    <dbReference type="NCBI Taxonomy" id="450799"/>
    <lineage>
        <taxon>Bacteria</taxon>
        <taxon>Bacillati</taxon>
        <taxon>Actinomycetota</taxon>
        <taxon>Actinomycetes</taxon>
        <taxon>Catenulisporales</taxon>
        <taxon>Catenulisporaceae</taxon>
        <taxon>Catenulispora</taxon>
    </lineage>
</organism>
<keyword evidence="1" id="KW-1133">Transmembrane helix</keyword>
<reference evidence="3 4" key="1">
    <citation type="journal article" date="2019" name="Int. J. Syst. Evol. Microbiol.">
        <title>The Global Catalogue of Microorganisms (GCM) 10K type strain sequencing project: providing services to taxonomists for standard genome sequencing and annotation.</title>
        <authorList>
            <consortium name="The Broad Institute Genomics Platform"/>
            <consortium name="The Broad Institute Genome Sequencing Center for Infectious Disease"/>
            <person name="Wu L."/>
            <person name="Ma J."/>
        </authorList>
    </citation>
    <scope>NUCLEOTIDE SEQUENCE [LARGE SCALE GENOMIC DNA]</scope>
    <source>
        <strain evidence="3 4">JCM 16014</strain>
    </source>
</reference>
<evidence type="ECO:0000313" key="4">
    <source>
        <dbReference type="Proteomes" id="UP001500751"/>
    </source>
</evidence>
<feature type="transmembrane region" description="Helical" evidence="1">
    <location>
        <begin position="888"/>
        <end position="909"/>
    </location>
</feature>
<feature type="transmembrane region" description="Helical" evidence="1">
    <location>
        <begin position="849"/>
        <end position="867"/>
    </location>
</feature>
<name>A0ABN2U0A5_9ACTN</name>
<keyword evidence="2" id="KW-0732">Signal</keyword>
<evidence type="ECO:0000256" key="1">
    <source>
        <dbReference type="SAM" id="Phobius"/>
    </source>
</evidence>
<feature type="transmembrane region" description="Helical" evidence="1">
    <location>
        <begin position="544"/>
        <end position="567"/>
    </location>
</feature>
<feature type="transmembrane region" description="Helical" evidence="1">
    <location>
        <begin position="456"/>
        <end position="477"/>
    </location>
</feature>
<keyword evidence="1" id="KW-0472">Membrane</keyword>
<dbReference type="Pfam" id="PF19683">
    <property type="entry name" value="DUF6185"/>
    <property type="match status" value="2"/>
</dbReference>
<feature type="transmembrane region" description="Helical" evidence="1">
    <location>
        <begin position="820"/>
        <end position="837"/>
    </location>
</feature>
<feature type="transmembrane region" description="Helical" evidence="1">
    <location>
        <begin position="786"/>
        <end position="808"/>
    </location>
</feature>
<dbReference type="Proteomes" id="UP001500751">
    <property type="component" value="Unassembled WGS sequence"/>
</dbReference>
<feature type="transmembrane region" description="Helical" evidence="1">
    <location>
        <begin position="509"/>
        <end position="532"/>
    </location>
</feature>
<feature type="transmembrane region" description="Helical" evidence="1">
    <location>
        <begin position="749"/>
        <end position="766"/>
    </location>
</feature>
<keyword evidence="4" id="KW-1185">Reference proteome</keyword>
<sequence length="939" mass="102330">MLRALGLALTLLVSNGPLAGSGAVPAGDPCSAPELKAATVQNTITVAARHRDNPVVSVSTEVKVPSRWPGAAGLRADPYGDQFRASAVCFLPTWKSDYRADDPVVSESDDFVTLDDTVVEPEDNFAWNDFHGVPHIGIWGVVPAGESLQLTADALPESVATWTVTVATDGLPVRTTTPAPATDDGGGTVSWTGLTADEARQIDVAVRWPSGLAVERVLGLWPAKSFTEVPWDFCWWVVFLPPLVLVRRYRKRQAAQLPGDPAQPHGDPAQDNTWQRSRILVGVCVVGMVLTVLKPLDDLVSDEGFGVFERWLKDIYFPGWMPGEDHAGDVYYMFHWQVLVLLTGGLYLWGSYRPDRSRANLLRHVAVTWTVVTLGMLLVGVTRIWAPSGSPWTDYDLGQTTLGRSWRALAVLGAVATPMAVSVYFMLAALMCLIVKLWPVDRHGAPRDLEPARRTWVAVHWAAFGLTVVVIGFAIMFSRSDWQHLSVLGNDTAIGQPDWVVWELWTAPYSLLIELLGLLTNVAVVGVIALVHPFHLGTDGPRRVFFGADALRFEVPALVFVFAAWSLGSAGEVVTLNAPIVFVVGYFLLKKVALSTRLEVLDGAVVADGTAAAGGSLMRYQAELLDAGARSEQLVKELGQLDREKPADGVEAVARRREIVDTLKLLSVEWERPTGDTTTTTTSTTETKPRWTVRLGKRRLDIGSHVVESTAEETTAVTEKIRAPQPIDPGQTALSLGPTDWWWTNGLQAVQVGAIPILLVSGYYFYRNWINGAFWPLSYQYGVLGLITTVGFQVVAWVTAAFVLGCLFPYLRGRTGPQKGAVFGLVWAVALVADAVPDYVLGGLPNNRILLDCIIAVAFGAVLGLLLDARTLRLHHREFSRVVTIYRLASVRVAVSYGLTVALAVVGVWQQAHVGDQIAQQRDSIISGIIKDMRTQAGR</sequence>
<feature type="transmembrane region" description="Helical" evidence="1">
    <location>
        <begin position="330"/>
        <end position="349"/>
    </location>
</feature>
<proteinExistence type="predicted"/>
<feature type="chain" id="PRO_5047198482" evidence="2">
    <location>
        <begin position="20"/>
        <end position="939"/>
    </location>
</feature>
<protein>
    <submittedName>
        <fullName evidence="3">Uncharacterized protein</fullName>
    </submittedName>
</protein>